<proteinExistence type="predicted"/>
<gene>
    <name evidence="2" type="ORF">PHMEG_00034018</name>
</gene>
<dbReference type="EMBL" id="NBNE01012406">
    <property type="protein sequence ID" value="OWY95865.1"/>
    <property type="molecule type" value="Genomic_DNA"/>
</dbReference>
<organism evidence="2 3">
    <name type="scientific">Phytophthora megakarya</name>
    <dbReference type="NCBI Taxonomy" id="4795"/>
    <lineage>
        <taxon>Eukaryota</taxon>
        <taxon>Sar</taxon>
        <taxon>Stramenopiles</taxon>
        <taxon>Oomycota</taxon>
        <taxon>Peronosporomycetes</taxon>
        <taxon>Peronosporales</taxon>
        <taxon>Peronosporaceae</taxon>
        <taxon>Phytophthora</taxon>
    </lineage>
</organism>
<comment type="caution">
    <text evidence="2">The sequence shown here is derived from an EMBL/GenBank/DDBJ whole genome shotgun (WGS) entry which is preliminary data.</text>
</comment>
<evidence type="ECO:0000313" key="2">
    <source>
        <dbReference type="EMBL" id="OWY95865.1"/>
    </source>
</evidence>
<reference evidence="3" key="1">
    <citation type="submission" date="2017-03" db="EMBL/GenBank/DDBJ databases">
        <title>Phytopthora megakarya and P. palmivora, two closely related causual agents of cacao black pod achieved similar genome size and gene model numbers by different mechanisms.</title>
        <authorList>
            <person name="Ali S."/>
            <person name="Shao J."/>
            <person name="Larry D.J."/>
            <person name="Kronmiller B."/>
            <person name="Shen D."/>
            <person name="Strem M.D."/>
            <person name="Melnick R.L."/>
            <person name="Guiltinan M.J."/>
            <person name="Tyler B.M."/>
            <person name="Meinhardt L.W."/>
            <person name="Bailey B.A."/>
        </authorList>
    </citation>
    <scope>NUCLEOTIDE SEQUENCE [LARGE SCALE GENOMIC DNA]</scope>
    <source>
        <strain evidence="3">zdho120</strain>
    </source>
</reference>
<name>A0A225URT6_9STRA</name>
<accession>A0A225URT6</accession>
<dbReference type="AlphaFoldDB" id="A0A225URT6"/>
<evidence type="ECO:0000256" key="1">
    <source>
        <dbReference type="SAM" id="MobiDB-lite"/>
    </source>
</evidence>
<sequence length="120" mass="12941">MTRQDTSRDSAFAAQLQLTLPSVTKTKYEKGDVQIKGGQGSRIAKTSGSRAKSRQTEAKSTGAARRQGPPKKELRNKPSRQDEDPSGPSSSSESSEENDSPSDSDSSSDGMPLYTTMDQR</sequence>
<evidence type="ECO:0000313" key="3">
    <source>
        <dbReference type="Proteomes" id="UP000198211"/>
    </source>
</evidence>
<protein>
    <submittedName>
        <fullName evidence="2">Uncharacterized protein</fullName>
    </submittedName>
</protein>
<keyword evidence="3" id="KW-1185">Reference proteome</keyword>
<feature type="region of interest" description="Disordered" evidence="1">
    <location>
        <begin position="23"/>
        <end position="120"/>
    </location>
</feature>
<feature type="compositionally biased region" description="Basic and acidic residues" evidence="1">
    <location>
        <begin position="70"/>
        <end position="83"/>
    </location>
</feature>
<dbReference type="Proteomes" id="UP000198211">
    <property type="component" value="Unassembled WGS sequence"/>
</dbReference>